<keyword evidence="2" id="KW-1185">Reference proteome</keyword>
<dbReference type="EMBL" id="BMMZ01000002">
    <property type="protein sequence ID" value="GGL52908.1"/>
    <property type="molecule type" value="Genomic_DNA"/>
</dbReference>
<gene>
    <name evidence="1" type="ORF">GCM10011575_09070</name>
</gene>
<accession>A0A917S3W2</accession>
<dbReference type="InterPro" id="IPR015943">
    <property type="entry name" value="WD40/YVTN_repeat-like_dom_sf"/>
</dbReference>
<organism evidence="1 2">
    <name type="scientific">Microlunatus endophyticus</name>
    <dbReference type="NCBI Taxonomy" id="1716077"/>
    <lineage>
        <taxon>Bacteria</taxon>
        <taxon>Bacillati</taxon>
        <taxon>Actinomycetota</taxon>
        <taxon>Actinomycetes</taxon>
        <taxon>Propionibacteriales</taxon>
        <taxon>Propionibacteriaceae</taxon>
        <taxon>Microlunatus</taxon>
    </lineage>
</organism>
<evidence type="ECO:0000313" key="1">
    <source>
        <dbReference type="EMBL" id="GGL52908.1"/>
    </source>
</evidence>
<evidence type="ECO:0008006" key="3">
    <source>
        <dbReference type="Google" id="ProtNLM"/>
    </source>
</evidence>
<reference evidence="1" key="1">
    <citation type="journal article" date="2014" name="Int. J. Syst. Evol. Microbiol.">
        <title>Complete genome sequence of Corynebacterium casei LMG S-19264T (=DSM 44701T), isolated from a smear-ripened cheese.</title>
        <authorList>
            <consortium name="US DOE Joint Genome Institute (JGI-PGF)"/>
            <person name="Walter F."/>
            <person name="Albersmeier A."/>
            <person name="Kalinowski J."/>
            <person name="Ruckert C."/>
        </authorList>
    </citation>
    <scope>NUCLEOTIDE SEQUENCE</scope>
    <source>
        <strain evidence="1">CGMCC 4.7306</strain>
    </source>
</reference>
<protein>
    <recommendedName>
        <fullName evidence="3">PQQ-like domain-containing protein</fullName>
    </recommendedName>
</protein>
<dbReference type="InterPro" id="IPR011047">
    <property type="entry name" value="Quinoprotein_ADH-like_sf"/>
</dbReference>
<dbReference type="AlphaFoldDB" id="A0A917S3W2"/>
<sequence>MLAGGAAALLAGCGVPRLPGLPQSQGTKPDPTAPPARVRLDKLWDTGGIGTVDDAAPAGDVVVVSGGLKGGQKIPFLADIAAFGLTDRKRIWTSQTVNRQLATIDPTLSVSDGQVVCETDSNAIVTVPTYQNPCPGGKGSCSTAETTRTDGKGLTAIRAADGRLLWHNLLLPAVPRSDPRARQRDDESVQVIAGDATRVLYIAGALDVVVGGEAPRSGQRIWTGLLDAATGKELWRVDDTKGKYLAGDVVLVDLVHEGQGDGAENDHGPVAALDAGTGRQLWSTRGTDSQRGRWIFGASGLAGLETQKSDGGYRADLLLDPRTGATRYTEKRVMMAAAAGIGPGGALMAVWFSPDSGIFAGSDDHLRSWAGGGPLRTGTQKLSDSPTLSGTLVAGGRIWATHSDYAGATNANRVAALDLWGRQLCDPVPGQACGAGTDHLVVLGDESATVYKVS</sequence>
<dbReference type="Gene3D" id="2.130.10.10">
    <property type="entry name" value="YVTN repeat-like/Quinoprotein amine dehydrogenase"/>
    <property type="match status" value="1"/>
</dbReference>
<comment type="caution">
    <text evidence="1">The sequence shown here is derived from an EMBL/GenBank/DDBJ whole genome shotgun (WGS) entry which is preliminary data.</text>
</comment>
<dbReference type="Proteomes" id="UP000613840">
    <property type="component" value="Unassembled WGS sequence"/>
</dbReference>
<proteinExistence type="predicted"/>
<dbReference type="SUPFAM" id="SSF50998">
    <property type="entry name" value="Quinoprotein alcohol dehydrogenase-like"/>
    <property type="match status" value="1"/>
</dbReference>
<name>A0A917S3W2_9ACTN</name>
<reference evidence="1" key="2">
    <citation type="submission" date="2020-09" db="EMBL/GenBank/DDBJ databases">
        <authorList>
            <person name="Sun Q."/>
            <person name="Zhou Y."/>
        </authorList>
    </citation>
    <scope>NUCLEOTIDE SEQUENCE</scope>
    <source>
        <strain evidence="1">CGMCC 4.7306</strain>
    </source>
</reference>
<evidence type="ECO:0000313" key="2">
    <source>
        <dbReference type="Proteomes" id="UP000613840"/>
    </source>
</evidence>